<feature type="short sequence motif" description="Q motif" evidence="6">
    <location>
        <begin position="130"/>
        <end position="158"/>
    </location>
</feature>
<keyword evidence="3" id="KW-0378">Hydrolase</keyword>
<dbReference type="PROSITE" id="PS51195">
    <property type="entry name" value="Q_MOTIF"/>
    <property type="match status" value="1"/>
</dbReference>
<sequence length="564" mass="62307">MQSVALLMRACQRCTACLLHHQPWRFLVTGISEVDLPRITVPHKMQSRLQKIRQRQRQDQPTIKKSVFKSPLVISCKRGNFNHHRGQTYNDFGPQALASYGWKSRKSAGDYFTVVCHDKNPALASEESAKRFEDLHLDESLVKAVHSMGLVVPTNIQKSGTPAILSGGSTLCAAETGSGKTLAYLLPVLTMLLQRRTLRGEEEAVNSPSVIILTPSRELADQIMRVVETLQQHVDFTAYSVCGGRGTKGRLAWPVRRPMDILVATPGVLRKLLIAGQIKPSGLQHIILDEADTLLDDSFMDSIDRVLSRLKIPTLDSGVSGGRVVSPGGLDTSDTGFIGGVQFVLVSATVPRALPDSIGAYLPVDALQQVTSPGLHRLMPHVPQKFMRLLPSQKSPELVKLVRSEVEKKAGSMMIFCNSSSTCFYLGHLLEEHSLPAALINGDMTEKSRQGVFERFQEGRHDILVATDIASRGLDTINVRHVVNYDFPNFVSDYLHRAGRVGRVGSHTSGLVTSFVTHKWEVDLLWQIEISVRKSADLHNVNANIKRKISAEYAKRHGTTLDAL</sequence>
<evidence type="ECO:0000256" key="5">
    <source>
        <dbReference type="ARBA" id="ARBA00022840"/>
    </source>
</evidence>
<keyword evidence="11" id="KW-1185">Reference proteome</keyword>
<feature type="domain" description="Helicase C-terminal" evidence="8">
    <location>
        <begin position="394"/>
        <end position="549"/>
    </location>
</feature>
<dbReference type="InterPro" id="IPR014014">
    <property type="entry name" value="RNA_helicase_DEAD_Q_motif"/>
</dbReference>
<dbReference type="Pfam" id="PF00271">
    <property type="entry name" value="Helicase_C"/>
    <property type="match status" value="1"/>
</dbReference>
<feature type="domain" description="Helicase ATP-binding" evidence="7">
    <location>
        <begin position="161"/>
        <end position="368"/>
    </location>
</feature>
<proteinExistence type="predicted"/>
<dbReference type="GO" id="GO:0005524">
    <property type="term" value="F:ATP binding"/>
    <property type="evidence" value="ECO:0007669"/>
    <property type="project" value="UniProtKB-KW"/>
</dbReference>
<evidence type="ECO:0000256" key="3">
    <source>
        <dbReference type="ARBA" id="ARBA00022801"/>
    </source>
</evidence>
<keyword evidence="2" id="KW-0547">Nucleotide-binding</keyword>
<dbReference type="SUPFAM" id="SSF52540">
    <property type="entry name" value="P-loop containing nucleoside triphosphate hydrolases"/>
    <property type="match status" value="1"/>
</dbReference>
<evidence type="ECO:0000256" key="6">
    <source>
        <dbReference type="PROSITE-ProRule" id="PRU00552"/>
    </source>
</evidence>
<evidence type="ECO:0000313" key="10">
    <source>
        <dbReference type="EMBL" id="KAK7103115.1"/>
    </source>
</evidence>
<evidence type="ECO:0000313" key="11">
    <source>
        <dbReference type="Proteomes" id="UP001374579"/>
    </source>
</evidence>
<dbReference type="AlphaFoldDB" id="A0AAN9GDS0"/>
<evidence type="ECO:0000256" key="4">
    <source>
        <dbReference type="ARBA" id="ARBA00022806"/>
    </source>
</evidence>
<dbReference type="PANTHER" id="PTHR47960">
    <property type="entry name" value="DEAD-BOX ATP-DEPENDENT RNA HELICASE 50"/>
    <property type="match status" value="1"/>
</dbReference>
<dbReference type="InterPro" id="IPR014001">
    <property type="entry name" value="Helicase_ATP-bd"/>
</dbReference>
<dbReference type="InterPro" id="IPR027417">
    <property type="entry name" value="P-loop_NTPase"/>
</dbReference>
<keyword evidence="5" id="KW-0067">ATP-binding</keyword>
<organism evidence="10 11">
    <name type="scientific">Littorina saxatilis</name>
    <dbReference type="NCBI Taxonomy" id="31220"/>
    <lineage>
        <taxon>Eukaryota</taxon>
        <taxon>Metazoa</taxon>
        <taxon>Spiralia</taxon>
        <taxon>Lophotrochozoa</taxon>
        <taxon>Mollusca</taxon>
        <taxon>Gastropoda</taxon>
        <taxon>Caenogastropoda</taxon>
        <taxon>Littorinimorpha</taxon>
        <taxon>Littorinoidea</taxon>
        <taxon>Littorinidae</taxon>
        <taxon>Littorina</taxon>
    </lineage>
</organism>
<evidence type="ECO:0000259" key="9">
    <source>
        <dbReference type="PROSITE" id="PS51195"/>
    </source>
</evidence>
<dbReference type="InterPro" id="IPR011545">
    <property type="entry name" value="DEAD/DEAH_box_helicase_dom"/>
</dbReference>
<comment type="caution">
    <text evidence="10">The sequence shown here is derived from an EMBL/GenBank/DDBJ whole genome shotgun (WGS) entry which is preliminary data.</text>
</comment>
<gene>
    <name evidence="10" type="ORF">V1264_018077</name>
</gene>
<dbReference type="GO" id="GO:0003724">
    <property type="term" value="F:RNA helicase activity"/>
    <property type="evidence" value="ECO:0007669"/>
    <property type="project" value="UniProtKB-EC"/>
</dbReference>
<keyword evidence="4" id="KW-0347">Helicase</keyword>
<evidence type="ECO:0000259" key="8">
    <source>
        <dbReference type="PROSITE" id="PS51194"/>
    </source>
</evidence>
<dbReference type="PROSITE" id="PS51192">
    <property type="entry name" value="HELICASE_ATP_BIND_1"/>
    <property type="match status" value="1"/>
</dbReference>
<dbReference type="SMART" id="SM00490">
    <property type="entry name" value="HELICc"/>
    <property type="match status" value="1"/>
</dbReference>
<dbReference type="GO" id="GO:0016787">
    <property type="term" value="F:hydrolase activity"/>
    <property type="evidence" value="ECO:0007669"/>
    <property type="project" value="UniProtKB-KW"/>
</dbReference>
<dbReference type="Gene3D" id="3.40.50.300">
    <property type="entry name" value="P-loop containing nucleotide triphosphate hydrolases"/>
    <property type="match status" value="2"/>
</dbReference>
<accession>A0AAN9GDS0</accession>
<dbReference type="Proteomes" id="UP001374579">
    <property type="component" value="Unassembled WGS sequence"/>
</dbReference>
<dbReference type="InterPro" id="IPR001650">
    <property type="entry name" value="Helicase_C-like"/>
</dbReference>
<dbReference type="SMART" id="SM00487">
    <property type="entry name" value="DEXDc"/>
    <property type="match status" value="1"/>
</dbReference>
<feature type="domain" description="DEAD-box RNA helicase Q" evidence="9">
    <location>
        <begin position="130"/>
        <end position="158"/>
    </location>
</feature>
<evidence type="ECO:0000259" key="7">
    <source>
        <dbReference type="PROSITE" id="PS51192"/>
    </source>
</evidence>
<evidence type="ECO:0000256" key="2">
    <source>
        <dbReference type="ARBA" id="ARBA00022741"/>
    </source>
</evidence>
<dbReference type="GO" id="GO:0003676">
    <property type="term" value="F:nucleic acid binding"/>
    <property type="evidence" value="ECO:0007669"/>
    <property type="project" value="InterPro"/>
</dbReference>
<dbReference type="Pfam" id="PF00270">
    <property type="entry name" value="DEAD"/>
    <property type="match status" value="1"/>
</dbReference>
<dbReference type="PROSITE" id="PS51194">
    <property type="entry name" value="HELICASE_CTER"/>
    <property type="match status" value="1"/>
</dbReference>
<dbReference type="CDD" id="cd18787">
    <property type="entry name" value="SF2_C_DEAD"/>
    <property type="match status" value="1"/>
</dbReference>
<dbReference type="EC" id="3.6.4.13" evidence="1"/>
<dbReference type="EMBL" id="JBAMIC010000008">
    <property type="protein sequence ID" value="KAK7103115.1"/>
    <property type="molecule type" value="Genomic_DNA"/>
</dbReference>
<protein>
    <recommendedName>
        <fullName evidence="1">RNA helicase</fullName>
        <ecNumber evidence="1">3.6.4.13</ecNumber>
    </recommendedName>
</protein>
<evidence type="ECO:0000256" key="1">
    <source>
        <dbReference type="ARBA" id="ARBA00012552"/>
    </source>
</evidence>
<name>A0AAN9GDS0_9CAEN</name>
<reference evidence="10 11" key="1">
    <citation type="submission" date="2024-02" db="EMBL/GenBank/DDBJ databases">
        <title>Chromosome-scale genome assembly of the rough periwinkle Littorina saxatilis.</title>
        <authorList>
            <person name="De Jode A."/>
            <person name="Faria R."/>
            <person name="Formenti G."/>
            <person name="Sims Y."/>
            <person name="Smith T.P."/>
            <person name="Tracey A."/>
            <person name="Wood J.M.D."/>
            <person name="Zagrodzka Z.B."/>
            <person name="Johannesson K."/>
            <person name="Butlin R.K."/>
            <person name="Leder E.H."/>
        </authorList>
    </citation>
    <scope>NUCLEOTIDE SEQUENCE [LARGE SCALE GENOMIC DNA]</scope>
    <source>
        <strain evidence="10">Snail1</strain>
        <tissue evidence="10">Muscle</tissue>
    </source>
</reference>